<sequence>MKEFSIVHYEKSIQSGSVHLCMSVLSNLEVCARI</sequence>
<dbReference type="AlphaFoldDB" id="A0A0E9TP31"/>
<accession>A0A0E9TP31</accession>
<name>A0A0E9TP31_ANGAN</name>
<dbReference type="EMBL" id="GBXM01053256">
    <property type="protein sequence ID" value="JAH55321.1"/>
    <property type="molecule type" value="Transcribed_RNA"/>
</dbReference>
<evidence type="ECO:0000313" key="1">
    <source>
        <dbReference type="EMBL" id="JAH55321.1"/>
    </source>
</evidence>
<reference evidence="1" key="2">
    <citation type="journal article" date="2015" name="Fish Shellfish Immunol.">
        <title>Early steps in the European eel (Anguilla anguilla)-Vibrio vulnificus interaction in the gills: Role of the RtxA13 toxin.</title>
        <authorList>
            <person name="Callol A."/>
            <person name="Pajuelo D."/>
            <person name="Ebbesson L."/>
            <person name="Teles M."/>
            <person name="MacKenzie S."/>
            <person name="Amaro C."/>
        </authorList>
    </citation>
    <scope>NUCLEOTIDE SEQUENCE</scope>
</reference>
<reference evidence="1" key="1">
    <citation type="submission" date="2014-11" db="EMBL/GenBank/DDBJ databases">
        <authorList>
            <person name="Amaro Gonzalez C."/>
        </authorList>
    </citation>
    <scope>NUCLEOTIDE SEQUENCE</scope>
</reference>
<protein>
    <submittedName>
        <fullName evidence="1">Uncharacterized protein</fullName>
    </submittedName>
</protein>
<proteinExistence type="predicted"/>
<organism evidence="1">
    <name type="scientific">Anguilla anguilla</name>
    <name type="common">European freshwater eel</name>
    <name type="synonym">Muraena anguilla</name>
    <dbReference type="NCBI Taxonomy" id="7936"/>
    <lineage>
        <taxon>Eukaryota</taxon>
        <taxon>Metazoa</taxon>
        <taxon>Chordata</taxon>
        <taxon>Craniata</taxon>
        <taxon>Vertebrata</taxon>
        <taxon>Euteleostomi</taxon>
        <taxon>Actinopterygii</taxon>
        <taxon>Neopterygii</taxon>
        <taxon>Teleostei</taxon>
        <taxon>Anguilliformes</taxon>
        <taxon>Anguillidae</taxon>
        <taxon>Anguilla</taxon>
    </lineage>
</organism>